<evidence type="ECO:0000313" key="1">
    <source>
        <dbReference type="EMBL" id="AQQ80019.1"/>
    </source>
</evidence>
<proteinExistence type="predicted"/>
<dbReference type="EMBL" id="KY009685">
    <property type="protein sequence ID" value="AQQ80019.1"/>
    <property type="molecule type" value="Genomic_DNA"/>
</dbReference>
<name>A0A1S5YD17_9VIRU</name>
<gene>
    <name evidence="1" type="ORF">LbFV_ORF99</name>
</gene>
<organism evidence="1 2">
    <name type="scientific">Leptopilina boulardi filamentous virus</name>
    <dbReference type="NCBI Taxonomy" id="552509"/>
    <lineage>
        <taxon>Viruses</taxon>
        <taxon>Viruses incertae sedis</taxon>
        <taxon>Naldaviricetes</taxon>
        <taxon>Lefavirales</taxon>
        <taxon>Filamentoviridae</taxon>
        <taxon>Alphafilamentovirus</taxon>
        <taxon>Alphafilamentovirus leboulardi</taxon>
    </lineage>
</organism>
<accession>A0A1S5YD17</accession>
<dbReference type="KEGG" id="vg:31050576"/>
<dbReference type="Proteomes" id="UP000203066">
    <property type="component" value="Segment"/>
</dbReference>
<sequence>MEFFKIYKNIDINDFDETVTSTTNVPMETESGVSTTISSTTGCTKENSHFVFENLMIKLKTIFITFFSLINTEELVIFNTIYKKSSDIPTISDIYKFTIDLYDIKEKNNEIMNNKQMLSTVNFNKYTSLNEVINSLHHNTYMDLSNFLGNYNIFLHKYNILPFYIKIFIFLQGNFIINDNVDKQKTLLNEMKFKIPNKTAFDHYIQTILKTSSKIKKFSLNNELICNNIKNIVNKQHHYIKNLKTTNSITRKEINNKFSKYNFDNELFHDFNKSIFDDNLKYCFLLELKNREFEKVNDTYVSLQIY</sequence>
<keyword evidence="2" id="KW-1185">Reference proteome</keyword>
<dbReference type="GeneID" id="31050576"/>
<dbReference type="RefSeq" id="YP_009345703.1">
    <property type="nucleotide sequence ID" value="NC_033778.1"/>
</dbReference>
<reference evidence="1 2" key="1">
    <citation type="journal article" date="2016" name="Genome Biol. Evol.">
        <title>Genome Sequencing of the Behavior Manipulating Virus LbFV Reveals a Possible New Virus Family.</title>
        <authorList>
            <person name="Lepetit D."/>
            <person name="Gillet B."/>
            <person name="Hughes S."/>
            <person name="Kraaijeveld K."/>
            <person name="Varaldi J."/>
        </authorList>
    </citation>
    <scope>NUCLEOTIDE SEQUENCE [LARGE SCALE GENOMIC DNA]</scope>
    <source>
        <strain evidence="1">Valence Gotheron</strain>
    </source>
</reference>
<protein>
    <submittedName>
        <fullName evidence="1">Uncharacterized protein</fullName>
    </submittedName>
</protein>
<evidence type="ECO:0000313" key="2">
    <source>
        <dbReference type="Proteomes" id="UP000203066"/>
    </source>
</evidence>